<dbReference type="AlphaFoldDB" id="A0A3M6VHN9"/>
<accession>A0A3M6VHN9</accession>
<name>A0A3M6VHN9_9STRA</name>
<dbReference type="Proteomes" id="UP000282087">
    <property type="component" value="Unassembled WGS sequence"/>
</dbReference>
<dbReference type="VEuPathDB" id="FungiDB:DD237_008161"/>
<dbReference type="PANTHER" id="PTHR37067:SF3">
    <property type="entry name" value="PX DOMAIN-CONTAINING PROTEIN"/>
    <property type="match status" value="1"/>
</dbReference>
<reference evidence="1 2" key="1">
    <citation type="submission" date="2018-06" db="EMBL/GenBank/DDBJ databases">
        <title>Comparative genomics of downy mildews reveals potential adaptations to biotrophy.</title>
        <authorList>
            <person name="Fletcher K."/>
            <person name="Klosterman S.J."/>
            <person name="Derevnina L."/>
            <person name="Martin F."/>
            <person name="Koike S."/>
            <person name="Reyes Chin-Wo S."/>
            <person name="Mou B."/>
            <person name="Michelmore R."/>
        </authorList>
    </citation>
    <scope>NUCLEOTIDE SEQUENCE [LARGE SCALE GENOMIC DNA]</scope>
    <source>
        <strain evidence="1 2">R14</strain>
    </source>
</reference>
<proteinExistence type="predicted"/>
<dbReference type="PANTHER" id="PTHR37067">
    <property type="entry name" value="PX DOMAIN-CONTAINING PROTEIN"/>
    <property type="match status" value="1"/>
</dbReference>
<evidence type="ECO:0000313" key="2">
    <source>
        <dbReference type="Proteomes" id="UP000282087"/>
    </source>
</evidence>
<sequence length="331" mass="37796">MKNKREILFQIDHALKYGVRVSQRSNKDRTAISKGCLFCIHFGRERKPSAKRANTKYYSAPFRAKHYTHHLKLQHPERSQQVPRQHNINAPIGDKIIGKVLWDPDEVEGESNTKMMQTFVIISEGSKDLKMEKGVDCYRIDIKNFLQQNLILLSNILAAACTFRQSSRVLLFTKVLTGLASIGCASDATVAKYDRVVKAVLDVLYCTGYVDTHEHFVSRHLSPFIYYSVWYSQCPLLAIPVYAVYERHTGEVIFSTACEALDATLPQWRDIIIGTSSDGENKMSGRFSGCVTRFKMFQSLVLFEFGVARTCWTSLYKTCTSISVMTNYMEY</sequence>
<dbReference type="STRING" id="542832.A0A3M6VHN9"/>
<dbReference type="EMBL" id="QLLG01000200">
    <property type="protein sequence ID" value="RMX66528.1"/>
    <property type="molecule type" value="Genomic_DNA"/>
</dbReference>
<protein>
    <submittedName>
        <fullName evidence="1">Uncharacterized protein</fullName>
    </submittedName>
</protein>
<comment type="caution">
    <text evidence="1">The sequence shown here is derived from an EMBL/GenBank/DDBJ whole genome shotgun (WGS) entry which is preliminary data.</text>
</comment>
<evidence type="ECO:0000313" key="1">
    <source>
        <dbReference type="EMBL" id="RMX66528.1"/>
    </source>
</evidence>
<organism evidence="1 2">
    <name type="scientific">Peronospora effusa</name>
    <dbReference type="NCBI Taxonomy" id="542832"/>
    <lineage>
        <taxon>Eukaryota</taxon>
        <taxon>Sar</taxon>
        <taxon>Stramenopiles</taxon>
        <taxon>Oomycota</taxon>
        <taxon>Peronosporomycetes</taxon>
        <taxon>Peronosporales</taxon>
        <taxon>Peronosporaceae</taxon>
        <taxon>Peronospora</taxon>
    </lineage>
</organism>
<keyword evidence="2" id="KW-1185">Reference proteome</keyword>
<gene>
    <name evidence="1" type="ORF">DD238_004524</name>
</gene>